<evidence type="ECO:0000256" key="2">
    <source>
        <dbReference type="ARBA" id="ARBA00007623"/>
    </source>
</evidence>
<comment type="caution">
    <text evidence="5">Lacks conserved residue(s) required for the propagation of feature annotation.</text>
</comment>
<evidence type="ECO:0000313" key="7">
    <source>
        <dbReference type="EMBL" id="MFD1046297.1"/>
    </source>
</evidence>
<dbReference type="Proteomes" id="UP001597045">
    <property type="component" value="Unassembled WGS sequence"/>
</dbReference>
<dbReference type="EMBL" id="JBHTIS010000599">
    <property type="protein sequence ID" value="MFD1046297.1"/>
    <property type="molecule type" value="Genomic_DNA"/>
</dbReference>
<keyword evidence="3" id="KW-0521">NADP</keyword>
<comment type="caution">
    <text evidence="7">The sequence shown here is derived from an EMBL/GenBank/DDBJ whole genome shotgun (WGS) entry which is preliminary data.</text>
</comment>
<evidence type="ECO:0000256" key="4">
    <source>
        <dbReference type="ARBA" id="ARBA00023002"/>
    </source>
</evidence>
<dbReference type="InterPro" id="IPR001300">
    <property type="entry name" value="Peptidase_C2_calpain_cat"/>
</dbReference>
<dbReference type="PRINTS" id="PR00704">
    <property type="entry name" value="CALPAIN"/>
</dbReference>
<keyword evidence="8" id="KW-1185">Reference proteome</keyword>
<proteinExistence type="inferred from homology"/>
<dbReference type="SUPFAM" id="SSF51430">
    <property type="entry name" value="NAD(P)-linked oxidoreductase"/>
    <property type="match status" value="1"/>
</dbReference>
<accession>A0ABW3M8R4</accession>
<dbReference type="Pfam" id="PF00248">
    <property type="entry name" value="Aldo_ket_red"/>
    <property type="match status" value="1"/>
</dbReference>
<dbReference type="InterPro" id="IPR000169">
    <property type="entry name" value="Pept_cys_AS"/>
</dbReference>
<name>A0ABW3M8R4_9PSEU</name>
<comment type="similarity">
    <text evidence="1">Belongs to the shaker potassium channel beta subunit family.</text>
</comment>
<evidence type="ECO:0000256" key="3">
    <source>
        <dbReference type="ARBA" id="ARBA00022857"/>
    </source>
</evidence>
<evidence type="ECO:0000256" key="5">
    <source>
        <dbReference type="PROSITE-ProRule" id="PRU00239"/>
    </source>
</evidence>
<reference evidence="8" key="1">
    <citation type="journal article" date="2019" name="Int. J. Syst. Evol. Microbiol.">
        <title>The Global Catalogue of Microorganisms (GCM) 10K type strain sequencing project: providing services to taxonomists for standard genome sequencing and annotation.</title>
        <authorList>
            <consortium name="The Broad Institute Genomics Platform"/>
            <consortium name="The Broad Institute Genome Sequencing Center for Infectious Disease"/>
            <person name="Wu L."/>
            <person name="Ma J."/>
        </authorList>
    </citation>
    <scope>NUCLEOTIDE SEQUENCE [LARGE SCALE GENOMIC DNA]</scope>
    <source>
        <strain evidence="8">JCM 31486</strain>
    </source>
</reference>
<evidence type="ECO:0000313" key="8">
    <source>
        <dbReference type="Proteomes" id="UP001597045"/>
    </source>
</evidence>
<dbReference type="PROSITE" id="PS50203">
    <property type="entry name" value="CALPAIN_CAT"/>
    <property type="match status" value="1"/>
</dbReference>
<sequence length="398" mass="43402">MLQGAIGDCWFLTSVQAVAKANPGFLPRYVRQNANGTVSVFLHHENDRKPCPVTVLPDLPVRGGVLLGASGHTKDPAYAELWPAYYEKAYAQMCGGYAEIEGGFARRAFDLGVTHFDLANNYGPPYGSAEENFGRIMADDLRPYRDELLVSTKAGYDMWPGPYGDLGSRKYLLASLDQSLGRMGLDYVDIFYSHRFDPDTPLEETMSALVTAVRSGKALYVGISSYSPEKTREAAAILRSAGVPLLIHQPSYSMLNRWIEPDLLDALEEVGAGCIAFSPLAQGLLTDKYLDGIPDDSRAARDGSLKPSHLSDENLARVRGLNEIAQRRGQSLAQLALSWVLRDQRVTSALIGVSSVEQLEQNLAALDAPALTSEELAEIDKYAVESGVDLWAPSRKAG</sequence>
<dbReference type="SUPFAM" id="SSF54001">
    <property type="entry name" value="Cysteine proteinases"/>
    <property type="match status" value="1"/>
</dbReference>
<dbReference type="InterPro" id="IPR038765">
    <property type="entry name" value="Papain-like_cys_pep_sf"/>
</dbReference>
<dbReference type="InterPro" id="IPR005399">
    <property type="entry name" value="K_chnl_volt-dep_bsu_KCNAB-rel"/>
</dbReference>
<dbReference type="InterPro" id="IPR036812">
    <property type="entry name" value="NAD(P)_OxRdtase_dom_sf"/>
</dbReference>
<dbReference type="PANTHER" id="PTHR43150">
    <property type="entry name" value="HYPERKINETIC, ISOFORM M"/>
    <property type="match status" value="1"/>
</dbReference>
<evidence type="ECO:0000256" key="1">
    <source>
        <dbReference type="ARBA" id="ARBA00006515"/>
    </source>
</evidence>
<gene>
    <name evidence="7" type="ORF">ACFQ1S_12400</name>
</gene>
<dbReference type="InterPro" id="IPR023210">
    <property type="entry name" value="NADP_OxRdtase_dom"/>
</dbReference>
<dbReference type="InterPro" id="IPR022684">
    <property type="entry name" value="Calpain_cysteine_protease"/>
</dbReference>
<dbReference type="PROSITE" id="PS00139">
    <property type="entry name" value="THIOL_PROTEASE_CYS"/>
    <property type="match status" value="1"/>
</dbReference>
<organism evidence="7 8">
    <name type="scientific">Kibdelosporangium lantanae</name>
    <dbReference type="NCBI Taxonomy" id="1497396"/>
    <lineage>
        <taxon>Bacteria</taxon>
        <taxon>Bacillati</taxon>
        <taxon>Actinomycetota</taxon>
        <taxon>Actinomycetes</taxon>
        <taxon>Pseudonocardiales</taxon>
        <taxon>Pseudonocardiaceae</taxon>
        <taxon>Kibdelosporangium</taxon>
    </lineage>
</organism>
<dbReference type="Gene3D" id="3.20.20.100">
    <property type="entry name" value="NADP-dependent oxidoreductase domain"/>
    <property type="match status" value="1"/>
</dbReference>
<evidence type="ECO:0000259" key="6">
    <source>
        <dbReference type="PROSITE" id="PS50203"/>
    </source>
</evidence>
<protein>
    <submittedName>
        <fullName evidence="7">Aldo/keto reductase</fullName>
    </submittedName>
</protein>
<comment type="similarity">
    <text evidence="2">Belongs to the peptidase C2 family.</text>
</comment>
<keyword evidence="4" id="KW-0560">Oxidoreductase</keyword>
<feature type="domain" description="Calpain catalytic" evidence="6">
    <location>
        <begin position="1"/>
        <end position="109"/>
    </location>
</feature>
<dbReference type="PANTHER" id="PTHR43150:SF4">
    <property type="entry name" value="L-GLYCERALDEHYDE 3-PHOSPHATE REDUCTASE"/>
    <property type="match status" value="1"/>
</dbReference>